<sequence length="348" mass="41188">MELDINAYLSGLLLKYNTYQPSKSEVKEIEKDLVGFILRKIIRKKFRKGKLYPNTQKTIYEKVSFRVKKNLPIHFVVPFGGYKHFWNPSHPEPDWAEFFNFKFLTDFVSPIVASYHAGVLLEYISEDLILTRMNNYPQASLEQYSKSFSKLLNLYAKNTPKNLQFNYFRIGDRYDKNTIIKRVEELLPERRKDFEKLSPEEKERELNRSHRSVFYNGEKDLTQLKDKDRLERIIESRLIELAYYKIEGQSEFLSDYLYGDGHICICFSFGLSHDNIDNDLTLGSTYSSIVDYWIGRGILEKHSEKFIPRIVSKEQYELIKEKLSIYSTNLIPLKNFKDIEVYDGTLSF</sequence>
<name>A0A1F7GWT2_9BACT</name>
<dbReference type="AlphaFoldDB" id="A0A1F7GWT2"/>
<proteinExistence type="predicted"/>
<evidence type="ECO:0000313" key="2">
    <source>
        <dbReference type="Proteomes" id="UP000177159"/>
    </source>
</evidence>
<organism evidence="1 2">
    <name type="scientific">Candidatus Roizmanbacteria bacterium RIFCSPHIGHO2_02_FULL_37_24</name>
    <dbReference type="NCBI Taxonomy" id="1802037"/>
    <lineage>
        <taxon>Bacteria</taxon>
        <taxon>Candidatus Roizmaniibacteriota</taxon>
    </lineage>
</organism>
<reference evidence="1 2" key="1">
    <citation type="journal article" date="2016" name="Nat. Commun.">
        <title>Thousands of microbial genomes shed light on interconnected biogeochemical processes in an aquifer system.</title>
        <authorList>
            <person name="Anantharaman K."/>
            <person name="Brown C.T."/>
            <person name="Hug L.A."/>
            <person name="Sharon I."/>
            <person name="Castelle C.J."/>
            <person name="Probst A.J."/>
            <person name="Thomas B.C."/>
            <person name="Singh A."/>
            <person name="Wilkins M.J."/>
            <person name="Karaoz U."/>
            <person name="Brodie E.L."/>
            <person name="Williams K.H."/>
            <person name="Hubbard S.S."/>
            <person name="Banfield J.F."/>
        </authorList>
    </citation>
    <scope>NUCLEOTIDE SEQUENCE [LARGE SCALE GENOMIC DNA]</scope>
</reference>
<evidence type="ECO:0000313" key="1">
    <source>
        <dbReference type="EMBL" id="OGK23381.1"/>
    </source>
</evidence>
<comment type="caution">
    <text evidence="1">The sequence shown here is derived from an EMBL/GenBank/DDBJ whole genome shotgun (WGS) entry which is preliminary data.</text>
</comment>
<gene>
    <name evidence="1" type="ORF">A3C24_00040</name>
</gene>
<dbReference type="Proteomes" id="UP000177159">
    <property type="component" value="Unassembled WGS sequence"/>
</dbReference>
<dbReference type="EMBL" id="MFZM01000021">
    <property type="protein sequence ID" value="OGK23381.1"/>
    <property type="molecule type" value="Genomic_DNA"/>
</dbReference>
<accession>A0A1F7GWT2</accession>
<protein>
    <submittedName>
        <fullName evidence="1">Uncharacterized protein</fullName>
    </submittedName>
</protein>